<dbReference type="InterPro" id="IPR010093">
    <property type="entry name" value="SinI_DNA-bd"/>
</dbReference>
<accession>A0A2K8T5P5</accession>
<dbReference type="Proteomes" id="UP000232003">
    <property type="component" value="Plasmid pNFSY02"/>
</dbReference>
<dbReference type="NCBIfam" id="TIGR01764">
    <property type="entry name" value="excise"/>
    <property type="match status" value="1"/>
</dbReference>
<dbReference type="InterPro" id="IPR009061">
    <property type="entry name" value="DNA-bd_dom_put_sf"/>
</dbReference>
<keyword evidence="2" id="KW-0614">Plasmid</keyword>
<geneLocation type="plasmid" evidence="3">
    <name>pnfsy02</name>
</geneLocation>
<dbReference type="Pfam" id="PF12728">
    <property type="entry name" value="HTH_17"/>
    <property type="match status" value="1"/>
</dbReference>
<organism evidence="2 3">
    <name type="scientific">Nostoc flagelliforme CCNUN1</name>
    <dbReference type="NCBI Taxonomy" id="2038116"/>
    <lineage>
        <taxon>Bacteria</taxon>
        <taxon>Bacillati</taxon>
        <taxon>Cyanobacteriota</taxon>
        <taxon>Cyanophyceae</taxon>
        <taxon>Nostocales</taxon>
        <taxon>Nostocaceae</taxon>
        <taxon>Nostoc</taxon>
    </lineage>
</organism>
<evidence type="ECO:0000313" key="2">
    <source>
        <dbReference type="EMBL" id="AUB43027.1"/>
    </source>
</evidence>
<protein>
    <submittedName>
        <fullName evidence="2">Putative DNA-binding transcriptional regulator AlpA</fullName>
    </submittedName>
</protein>
<dbReference type="OrthoDB" id="484907at2"/>
<dbReference type="RefSeq" id="WP_100903324.1">
    <property type="nucleotide sequence ID" value="NZ_CAWNNC010000003.1"/>
</dbReference>
<dbReference type="KEGG" id="nfl:COO91_09183"/>
<dbReference type="InterPro" id="IPR041657">
    <property type="entry name" value="HTH_17"/>
</dbReference>
<dbReference type="GO" id="GO:0003677">
    <property type="term" value="F:DNA binding"/>
    <property type="evidence" value="ECO:0007669"/>
    <property type="project" value="UniProtKB-KW"/>
</dbReference>
<dbReference type="EMBL" id="CP024787">
    <property type="protein sequence ID" value="AUB43027.1"/>
    <property type="molecule type" value="Genomic_DNA"/>
</dbReference>
<reference evidence="2 3" key="1">
    <citation type="submission" date="2017-11" db="EMBL/GenBank/DDBJ databases">
        <title>Complete genome of a free-living desiccation-tolerant cyanobacterium and its photosynthetic adaptation to extreme terrestrial habitat.</title>
        <authorList>
            <person name="Shang J."/>
        </authorList>
    </citation>
    <scope>NUCLEOTIDE SEQUENCE [LARGE SCALE GENOMIC DNA]</scope>
    <source>
        <strain evidence="2 3">CCNUN1</strain>
        <plasmid evidence="3">pnfsy02</plasmid>
    </source>
</reference>
<dbReference type="SUPFAM" id="SSF46955">
    <property type="entry name" value="Putative DNA-binding domain"/>
    <property type="match status" value="1"/>
</dbReference>
<dbReference type="AlphaFoldDB" id="A0A2K8T5P5"/>
<keyword evidence="3" id="KW-1185">Reference proteome</keyword>
<evidence type="ECO:0000313" key="3">
    <source>
        <dbReference type="Proteomes" id="UP000232003"/>
    </source>
</evidence>
<keyword evidence="2" id="KW-0238">DNA-binding</keyword>
<name>A0A2K8T5P5_9NOSO</name>
<sequence>MNKQEAADYLGVSVRALERYVQQGRISVKYEKGKTRPTANFDPAELEAFKSELNQPTVKPAFESRQIATEQQPQTDKLVRSSGEIAEFGEIGVIDKLSSIIEGLLGRGDNQPVVPIADKLLLTIAEAQALTGLSREFLRDAITKGELKAKVIGKGWRVKRSDLQEYVDKLF</sequence>
<evidence type="ECO:0000259" key="1">
    <source>
        <dbReference type="Pfam" id="PF12728"/>
    </source>
</evidence>
<feature type="domain" description="Helix-turn-helix" evidence="1">
    <location>
        <begin position="121"/>
        <end position="168"/>
    </location>
</feature>
<proteinExistence type="predicted"/>
<gene>
    <name evidence="2" type="ORF">COO91_09183</name>
</gene>